<dbReference type="AlphaFoldDB" id="A0A7H8TH70"/>
<protein>
    <submittedName>
        <fullName evidence="1">Uncharacterized protein</fullName>
    </submittedName>
</protein>
<dbReference type="Proteomes" id="UP000509418">
    <property type="component" value="Chromosome"/>
</dbReference>
<accession>A0A7H8TH70</accession>
<reference evidence="1 2" key="1">
    <citation type="submission" date="2020-06" db="EMBL/GenBank/DDBJ databases">
        <title>Genome mining for natural products.</title>
        <authorList>
            <person name="Zhang B."/>
            <person name="Shi J."/>
            <person name="Ge H."/>
        </authorList>
    </citation>
    <scope>NUCLEOTIDE SEQUENCE [LARGE SCALE GENOMIC DNA]</scope>
    <source>
        <strain evidence="1 2">NA02069</strain>
    </source>
</reference>
<gene>
    <name evidence="1" type="ORF">HUT05_39240</name>
</gene>
<evidence type="ECO:0000313" key="1">
    <source>
        <dbReference type="EMBL" id="QKZ22859.1"/>
    </source>
</evidence>
<proteinExistence type="predicted"/>
<name>A0A7H8TH70_STRCX</name>
<sequence>MSRQTRNTLMGMAEGAQIEQAATRALSAVADYAMGEVLYLKQTQAMLEQQCPDAAEALALIANTTAMSIAHQVRRYGSEMSG</sequence>
<keyword evidence="2" id="KW-1185">Reference proteome</keyword>
<dbReference type="EMBL" id="CP056041">
    <property type="protein sequence ID" value="QKZ22859.1"/>
    <property type="molecule type" value="Genomic_DNA"/>
</dbReference>
<organism evidence="1 2">
    <name type="scientific">Streptomyces chartreusis</name>
    <dbReference type="NCBI Taxonomy" id="1969"/>
    <lineage>
        <taxon>Bacteria</taxon>
        <taxon>Bacillati</taxon>
        <taxon>Actinomycetota</taxon>
        <taxon>Actinomycetes</taxon>
        <taxon>Kitasatosporales</taxon>
        <taxon>Streptomycetaceae</taxon>
        <taxon>Streptomyces</taxon>
    </lineage>
</organism>
<dbReference type="RefSeq" id="WP_176577823.1">
    <property type="nucleotide sequence ID" value="NZ_CBDRGH010000008.1"/>
</dbReference>
<evidence type="ECO:0000313" key="2">
    <source>
        <dbReference type="Proteomes" id="UP000509418"/>
    </source>
</evidence>